<organism evidence="1 2">
    <name type="scientific">Etheostoma spectabile</name>
    <name type="common">orangethroat darter</name>
    <dbReference type="NCBI Taxonomy" id="54343"/>
    <lineage>
        <taxon>Eukaryota</taxon>
        <taxon>Metazoa</taxon>
        <taxon>Chordata</taxon>
        <taxon>Craniata</taxon>
        <taxon>Vertebrata</taxon>
        <taxon>Euteleostomi</taxon>
        <taxon>Actinopterygii</taxon>
        <taxon>Neopterygii</taxon>
        <taxon>Teleostei</taxon>
        <taxon>Neoteleostei</taxon>
        <taxon>Acanthomorphata</taxon>
        <taxon>Eupercaria</taxon>
        <taxon>Perciformes</taxon>
        <taxon>Percoidei</taxon>
        <taxon>Percidae</taxon>
        <taxon>Etheostomatinae</taxon>
        <taxon>Etheostoma</taxon>
    </lineage>
</organism>
<gene>
    <name evidence="1" type="ORF">FQN60_015450</name>
</gene>
<evidence type="ECO:0000313" key="1">
    <source>
        <dbReference type="EMBL" id="KAA8582904.1"/>
    </source>
</evidence>
<dbReference type="Proteomes" id="UP000327493">
    <property type="component" value="Chromosome 18"/>
</dbReference>
<sequence>MAPTSSMKTWKQVTVEEISFSIRDLDKMLFCPVPLNHPLPQHAPSLNGFTTKMESLRLNQALIQTGMMTSH</sequence>
<keyword evidence="2" id="KW-1185">Reference proteome</keyword>
<protein>
    <submittedName>
        <fullName evidence="1">Uncharacterized protein</fullName>
    </submittedName>
</protein>
<proteinExistence type="predicted"/>
<evidence type="ECO:0000313" key="2">
    <source>
        <dbReference type="Proteomes" id="UP000327493"/>
    </source>
</evidence>
<comment type="caution">
    <text evidence="1">The sequence shown here is derived from an EMBL/GenBank/DDBJ whole genome shotgun (WGS) entry which is preliminary data.</text>
</comment>
<reference evidence="1 2" key="1">
    <citation type="submission" date="2019-08" db="EMBL/GenBank/DDBJ databases">
        <title>A chromosome-level genome assembly, high-density linkage maps, and genome scans reveal the genomic architecture of hybrid incompatibilities underlying speciation via character displacement in darters (Percidae: Etheostominae).</title>
        <authorList>
            <person name="Moran R.L."/>
            <person name="Catchen J.M."/>
            <person name="Fuller R.C."/>
        </authorList>
    </citation>
    <scope>NUCLEOTIDE SEQUENCE [LARGE SCALE GENOMIC DNA]</scope>
    <source>
        <strain evidence="1">EspeVRDwgs_2016</strain>
        <tissue evidence="1">Muscle</tissue>
    </source>
</reference>
<dbReference type="AlphaFoldDB" id="A0A5J5CMV0"/>
<name>A0A5J5CMV0_9PERO</name>
<accession>A0A5J5CMV0</accession>
<dbReference type="EMBL" id="VOFY01000018">
    <property type="protein sequence ID" value="KAA8582904.1"/>
    <property type="molecule type" value="Genomic_DNA"/>
</dbReference>